<feature type="compositionally biased region" description="Acidic residues" evidence="1">
    <location>
        <begin position="197"/>
        <end position="206"/>
    </location>
</feature>
<feature type="compositionally biased region" description="Acidic residues" evidence="1">
    <location>
        <begin position="98"/>
        <end position="108"/>
    </location>
</feature>
<dbReference type="STRING" id="27349.A0A0L6UUR1"/>
<dbReference type="Proteomes" id="UP000037035">
    <property type="component" value="Unassembled WGS sequence"/>
</dbReference>
<proteinExistence type="predicted"/>
<comment type="caution">
    <text evidence="2">The sequence shown here is derived from an EMBL/GenBank/DDBJ whole genome shotgun (WGS) entry which is preliminary data.</text>
</comment>
<feature type="compositionally biased region" description="Polar residues" evidence="1">
    <location>
        <begin position="128"/>
        <end position="152"/>
    </location>
</feature>
<dbReference type="EMBL" id="LAVV01008770">
    <property type="protein sequence ID" value="KNZ51982.1"/>
    <property type="molecule type" value="Genomic_DNA"/>
</dbReference>
<protein>
    <submittedName>
        <fullName evidence="2">Uncharacterized protein</fullName>
    </submittedName>
</protein>
<gene>
    <name evidence="2" type="ORF">VP01_3741g2</name>
</gene>
<dbReference type="OrthoDB" id="2500872at2759"/>
<reference evidence="2 3" key="1">
    <citation type="submission" date="2015-08" db="EMBL/GenBank/DDBJ databases">
        <title>Next Generation Sequencing and Analysis of the Genome of Puccinia sorghi L Schw, the Causal Agent of Maize Common Rust.</title>
        <authorList>
            <person name="Rochi L."/>
            <person name="Burguener G."/>
            <person name="Darino M."/>
            <person name="Turjanski A."/>
            <person name="Kreff E."/>
            <person name="Dieguez M.J."/>
            <person name="Sacco F."/>
        </authorList>
    </citation>
    <scope>NUCLEOTIDE SEQUENCE [LARGE SCALE GENOMIC DNA]</scope>
    <source>
        <strain evidence="2 3">RO10H11247</strain>
    </source>
</reference>
<dbReference type="AlphaFoldDB" id="A0A0L6UUR1"/>
<accession>A0A0L6UUR1</accession>
<evidence type="ECO:0000313" key="2">
    <source>
        <dbReference type="EMBL" id="KNZ51982.1"/>
    </source>
</evidence>
<name>A0A0L6UUR1_9BASI</name>
<organism evidence="2 3">
    <name type="scientific">Puccinia sorghi</name>
    <dbReference type="NCBI Taxonomy" id="27349"/>
    <lineage>
        <taxon>Eukaryota</taxon>
        <taxon>Fungi</taxon>
        <taxon>Dikarya</taxon>
        <taxon>Basidiomycota</taxon>
        <taxon>Pucciniomycotina</taxon>
        <taxon>Pucciniomycetes</taxon>
        <taxon>Pucciniales</taxon>
        <taxon>Pucciniaceae</taxon>
        <taxon>Puccinia</taxon>
    </lineage>
</organism>
<evidence type="ECO:0000256" key="1">
    <source>
        <dbReference type="SAM" id="MobiDB-lite"/>
    </source>
</evidence>
<evidence type="ECO:0000313" key="3">
    <source>
        <dbReference type="Proteomes" id="UP000037035"/>
    </source>
</evidence>
<dbReference type="VEuPathDB" id="FungiDB:VP01_3741g2"/>
<keyword evidence="3" id="KW-1185">Reference proteome</keyword>
<feature type="region of interest" description="Disordered" evidence="1">
    <location>
        <begin position="88"/>
        <end position="206"/>
    </location>
</feature>
<sequence length="326" mass="34755">MLFSIKQHAASAFGLAIAVSSAPLNERTKHNLLERDVGLGWLCHFDGPIVPSVDASLNLPLMLGGLCAKVNYEYDGCDTFKSLNGDGSLPIEAQSTPQDDDSNEDPNDVAEATHGQPHGKPKHKGSRPNGSVNAQSFNNVDGNPDGESTSPSLHRKKPKHHGSDSDGTVGAQSFNSANDDDNPKKSHPSSVNALGAEDPDNFEGCDEDEYYSSEANRCVNKGSFSKPNSDSTCKNGKLDAVLKLCLDVSVLGLKPIHTEATVLPSGPPRNGKDYCHLGQQLSSLLNVCVDQKFFSSPLTDNQCQPGWKLDLVLGTCLDIVGCQNKA</sequence>
<feature type="compositionally biased region" description="Basic residues" evidence="1">
    <location>
        <begin position="117"/>
        <end position="126"/>
    </location>
</feature>